<dbReference type="Proteomes" id="UP000053424">
    <property type="component" value="Unassembled WGS sequence"/>
</dbReference>
<gene>
    <name evidence="1" type="ORF">M413DRAFT_26975</name>
</gene>
<protein>
    <recommendedName>
        <fullName evidence="3">F-box domain-containing protein</fullName>
    </recommendedName>
</protein>
<accession>A0A0C2YMF1</accession>
<evidence type="ECO:0000313" key="1">
    <source>
        <dbReference type="EMBL" id="KIM42167.1"/>
    </source>
</evidence>
<sequence length="287" mass="32506">MSLPVELLEVIFSFCYLGCPHAVSTYSGEETTSSLSYTLRNFPYNLMAVDSVWEAILIGHSEYWTGLPHLVFYVDSKSPTHIDDAKTILRYMLLPKSGSHSFHVAIIRRSKEIPDDASEKERLSNFMDLLLPGLQCFKGFLIDVHASSSLPSPTYFSNRSASSLINLEYLCDVDDSDDQSLHEVYDYRLPVQGSHITSMILDGYTFRRNTAWLRSHTMLKSLTISHLSHISTDDARGILDVFCALDAVYSLTRVKLTHLKFRDINPTPCGSMLHAFAMFMRLLNKFG</sequence>
<evidence type="ECO:0000313" key="2">
    <source>
        <dbReference type="Proteomes" id="UP000053424"/>
    </source>
</evidence>
<reference evidence="1 2" key="1">
    <citation type="submission" date="2014-04" db="EMBL/GenBank/DDBJ databases">
        <authorList>
            <consortium name="DOE Joint Genome Institute"/>
            <person name="Kuo A."/>
            <person name="Gay G."/>
            <person name="Dore J."/>
            <person name="Kohler A."/>
            <person name="Nagy L.G."/>
            <person name="Floudas D."/>
            <person name="Copeland A."/>
            <person name="Barry K.W."/>
            <person name="Cichocki N."/>
            <person name="Veneault-Fourrey C."/>
            <person name="LaButti K."/>
            <person name="Lindquist E.A."/>
            <person name="Lipzen A."/>
            <person name="Lundell T."/>
            <person name="Morin E."/>
            <person name="Murat C."/>
            <person name="Sun H."/>
            <person name="Tunlid A."/>
            <person name="Henrissat B."/>
            <person name="Grigoriev I.V."/>
            <person name="Hibbett D.S."/>
            <person name="Martin F."/>
            <person name="Nordberg H.P."/>
            <person name="Cantor M.N."/>
            <person name="Hua S.X."/>
        </authorList>
    </citation>
    <scope>NUCLEOTIDE SEQUENCE [LARGE SCALE GENOMIC DNA]</scope>
    <source>
        <strain evidence="2">h7</strain>
    </source>
</reference>
<organism evidence="1 2">
    <name type="scientific">Hebeloma cylindrosporum</name>
    <dbReference type="NCBI Taxonomy" id="76867"/>
    <lineage>
        <taxon>Eukaryota</taxon>
        <taxon>Fungi</taxon>
        <taxon>Dikarya</taxon>
        <taxon>Basidiomycota</taxon>
        <taxon>Agaricomycotina</taxon>
        <taxon>Agaricomycetes</taxon>
        <taxon>Agaricomycetidae</taxon>
        <taxon>Agaricales</taxon>
        <taxon>Agaricineae</taxon>
        <taxon>Hymenogastraceae</taxon>
        <taxon>Hebeloma</taxon>
    </lineage>
</organism>
<dbReference type="EMBL" id="KN831778">
    <property type="protein sequence ID" value="KIM42167.1"/>
    <property type="molecule type" value="Genomic_DNA"/>
</dbReference>
<reference evidence="2" key="2">
    <citation type="submission" date="2015-01" db="EMBL/GenBank/DDBJ databases">
        <title>Evolutionary Origins and Diversification of the Mycorrhizal Mutualists.</title>
        <authorList>
            <consortium name="DOE Joint Genome Institute"/>
            <consortium name="Mycorrhizal Genomics Consortium"/>
            <person name="Kohler A."/>
            <person name="Kuo A."/>
            <person name="Nagy L.G."/>
            <person name="Floudas D."/>
            <person name="Copeland A."/>
            <person name="Barry K.W."/>
            <person name="Cichocki N."/>
            <person name="Veneault-Fourrey C."/>
            <person name="LaButti K."/>
            <person name="Lindquist E.A."/>
            <person name="Lipzen A."/>
            <person name="Lundell T."/>
            <person name="Morin E."/>
            <person name="Murat C."/>
            <person name="Riley R."/>
            <person name="Ohm R."/>
            <person name="Sun H."/>
            <person name="Tunlid A."/>
            <person name="Henrissat B."/>
            <person name="Grigoriev I.V."/>
            <person name="Hibbett D.S."/>
            <person name="Martin F."/>
        </authorList>
    </citation>
    <scope>NUCLEOTIDE SEQUENCE [LARGE SCALE GENOMIC DNA]</scope>
    <source>
        <strain evidence="2">h7</strain>
    </source>
</reference>
<dbReference type="HOGENOM" id="CLU_969961_0_0_1"/>
<evidence type="ECO:0008006" key="3">
    <source>
        <dbReference type="Google" id="ProtNLM"/>
    </source>
</evidence>
<dbReference type="AlphaFoldDB" id="A0A0C2YMF1"/>
<name>A0A0C2YMF1_HEBCY</name>
<proteinExistence type="predicted"/>
<keyword evidence="2" id="KW-1185">Reference proteome</keyword>